<evidence type="ECO:0000313" key="1">
    <source>
        <dbReference type="EMBL" id="KAJ2983730.1"/>
    </source>
</evidence>
<sequence length="428" mass="48037">MQYPELAASVQRIIMGGSEMAFQPARLELVQKAEGMITFRTRPARSRLEDEVMFTRLTRDLFVSLARNLTELSFPLGFRRGEHRATDLADALYIAKHGENSGRGGDLASLRTLTLFPERGTDFVIDDPRIRTFLMAAPNLSRLVIDQVTSAVELESGDPDPNSSTLHGPVDTVFGNLPVMRNLKAIHLQHCMITDDNTGRNLARLQQFVSMAPNLRRFQFSAGFNKEFHVLALSGSRVLDMLEPFYPTLVDLGLHYNAVMPYLEDHSVNLQGLSQFQSLQVLRLDEAAFCDHRNPGHSATDNEIMGSQNPEQPNCLTRILPISVQILHLKLMHGCEKQHDALQLALHVASGQFMNLLHVQIESTMHAPPHGALQVRSQEELRDDGHLRLPRAESDVVIAFLKANIQVWIRDAGWFDDWDVGSLLKLVS</sequence>
<comment type="caution">
    <text evidence="1">The sequence shown here is derived from an EMBL/GenBank/DDBJ whole genome shotgun (WGS) entry which is preliminary data.</text>
</comment>
<accession>A0ACC1NWM8</accession>
<protein>
    <submittedName>
        <fullName evidence="1">Uncharacterized protein</fullName>
    </submittedName>
</protein>
<keyword evidence="2" id="KW-1185">Reference proteome</keyword>
<gene>
    <name evidence="1" type="ORF">NQ176_g475</name>
</gene>
<reference evidence="1" key="1">
    <citation type="submission" date="2022-08" db="EMBL/GenBank/DDBJ databases">
        <title>Genome Sequence of Lecanicillium fungicola.</title>
        <authorList>
            <person name="Buettner E."/>
        </authorList>
    </citation>
    <scope>NUCLEOTIDE SEQUENCE</scope>
    <source>
        <strain evidence="1">Babe33</strain>
    </source>
</reference>
<organism evidence="1 2">
    <name type="scientific">Zarea fungicola</name>
    <dbReference type="NCBI Taxonomy" id="93591"/>
    <lineage>
        <taxon>Eukaryota</taxon>
        <taxon>Fungi</taxon>
        <taxon>Dikarya</taxon>
        <taxon>Ascomycota</taxon>
        <taxon>Pezizomycotina</taxon>
        <taxon>Sordariomycetes</taxon>
        <taxon>Hypocreomycetidae</taxon>
        <taxon>Hypocreales</taxon>
        <taxon>Cordycipitaceae</taxon>
        <taxon>Zarea</taxon>
    </lineage>
</organism>
<proteinExistence type="predicted"/>
<dbReference type="EMBL" id="JANJQO010000018">
    <property type="protein sequence ID" value="KAJ2983730.1"/>
    <property type="molecule type" value="Genomic_DNA"/>
</dbReference>
<name>A0ACC1NWM8_9HYPO</name>
<dbReference type="Proteomes" id="UP001143910">
    <property type="component" value="Unassembled WGS sequence"/>
</dbReference>
<evidence type="ECO:0000313" key="2">
    <source>
        <dbReference type="Proteomes" id="UP001143910"/>
    </source>
</evidence>